<dbReference type="Gene3D" id="1.10.472.80">
    <property type="entry name" value="Ypt/Rab-GAP domain of gyp1p, domain 3"/>
    <property type="match status" value="1"/>
</dbReference>
<feature type="domain" description="BROMI C-terminal Rab TBC-like" evidence="2">
    <location>
        <begin position="603"/>
        <end position="1013"/>
    </location>
</feature>
<dbReference type="STRING" id="105785.A0A2J7RG44"/>
<comment type="caution">
    <text evidence="3">The sequence shown here is derived from an EMBL/GenBank/DDBJ whole genome shotgun (WGS) entry which is preliminary data.</text>
</comment>
<dbReference type="InterPro" id="IPR055392">
    <property type="entry name" value="BROMI_C"/>
</dbReference>
<dbReference type="InParanoid" id="A0A2J7RG44"/>
<reference evidence="3 4" key="1">
    <citation type="submission" date="2017-12" db="EMBL/GenBank/DDBJ databases">
        <title>Hemimetabolous genomes reveal molecular basis of termite eusociality.</title>
        <authorList>
            <person name="Harrison M.C."/>
            <person name="Jongepier E."/>
            <person name="Robertson H.M."/>
            <person name="Arning N."/>
            <person name="Bitard-Feildel T."/>
            <person name="Chao H."/>
            <person name="Childers C.P."/>
            <person name="Dinh H."/>
            <person name="Doddapaneni H."/>
            <person name="Dugan S."/>
            <person name="Gowin J."/>
            <person name="Greiner C."/>
            <person name="Han Y."/>
            <person name="Hu H."/>
            <person name="Hughes D.S.T."/>
            <person name="Huylmans A.-K."/>
            <person name="Kemena C."/>
            <person name="Kremer L.P.M."/>
            <person name="Lee S.L."/>
            <person name="Lopez-Ezquerra A."/>
            <person name="Mallet L."/>
            <person name="Monroy-Kuhn J.M."/>
            <person name="Moser A."/>
            <person name="Murali S.C."/>
            <person name="Muzny D.M."/>
            <person name="Otani S."/>
            <person name="Piulachs M.-D."/>
            <person name="Poelchau M."/>
            <person name="Qu J."/>
            <person name="Schaub F."/>
            <person name="Wada-Katsumata A."/>
            <person name="Worley K.C."/>
            <person name="Xie Q."/>
            <person name="Ylla G."/>
            <person name="Poulsen M."/>
            <person name="Gibbs R.A."/>
            <person name="Schal C."/>
            <person name="Richards S."/>
            <person name="Belles X."/>
            <person name="Korb J."/>
            <person name="Bornberg-Bauer E."/>
        </authorList>
    </citation>
    <scope>NUCLEOTIDE SEQUENCE [LARGE SCALE GENOMIC DNA]</scope>
    <source>
        <tissue evidence="3">Whole body</tissue>
    </source>
</reference>
<dbReference type="InterPro" id="IPR035969">
    <property type="entry name" value="Rab-GAP_TBC_sf"/>
</dbReference>
<evidence type="ECO:0000259" key="2">
    <source>
        <dbReference type="Pfam" id="PF23440"/>
    </source>
</evidence>
<proteinExistence type="predicted"/>
<dbReference type="InterPro" id="IPR032735">
    <property type="entry name" value="BROMI_M"/>
</dbReference>
<dbReference type="OrthoDB" id="1668230at2759"/>
<protein>
    <recommendedName>
        <fullName evidence="5">Protein broad-minded</fullName>
    </recommendedName>
</protein>
<organism evidence="3 4">
    <name type="scientific">Cryptotermes secundus</name>
    <dbReference type="NCBI Taxonomy" id="105785"/>
    <lineage>
        <taxon>Eukaryota</taxon>
        <taxon>Metazoa</taxon>
        <taxon>Ecdysozoa</taxon>
        <taxon>Arthropoda</taxon>
        <taxon>Hexapoda</taxon>
        <taxon>Insecta</taxon>
        <taxon>Pterygota</taxon>
        <taxon>Neoptera</taxon>
        <taxon>Polyneoptera</taxon>
        <taxon>Dictyoptera</taxon>
        <taxon>Blattodea</taxon>
        <taxon>Blattoidea</taxon>
        <taxon>Termitoidae</taxon>
        <taxon>Kalotermitidae</taxon>
        <taxon>Cryptotermitinae</taxon>
        <taxon>Cryptotermes</taxon>
    </lineage>
</organism>
<accession>A0A2J7RG44</accession>
<keyword evidence="4" id="KW-1185">Reference proteome</keyword>
<feature type="domain" description="BROMI middle region" evidence="1">
    <location>
        <begin position="8"/>
        <end position="221"/>
    </location>
</feature>
<evidence type="ECO:0000313" key="3">
    <source>
        <dbReference type="EMBL" id="PNF39804.1"/>
    </source>
</evidence>
<dbReference type="Proteomes" id="UP000235965">
    <property type="component" value="Unassembled WGS sequence"/>
</dbReference>
<dbReference type="EMBL" id="NEVH01004406">
    <property type="protein sequence ID" value="PNF39804.1"/>
    <property type="molecule type" value="Genomic_DNA"/>
</dbReference>
<dbReference type="Pfam" id="PF23440">
    <property type="entry name" value="BROMI_C"/>
    <property type="match status" value="1"/>
</dbReference>
<dbReference type="AlphaFoldDB" id="A0A2J7RG44"/>
<sequence length="1022" mass="115267">MYLYYVDTSNCSSLPNFKNGIDVSDPIHGHVIQISHLILEAVKEMPKNWLRYGERRVEDIVGVFVNLLAMHTDDSRFNLPKDILFPFHILSVLDPKAKWCTQWLHAAFGQHLFLNTLSQNMALVTFLVEEILSYLETYQNGHPGDMPENIIPGCIVKYATFTHTLSVLSQVVCFEKGRQFFPVVTKTTSELVSLEVMLVRMIMFLNSGSSYKSTVCMTPSGFEVILAFVKKLLQIGEEINENLMKTIIEPIKYRSMQPMKCNNIPCHTMKILLHLASSSTKISCLLGSRQKHKLSISKLNRNQNTTNTSAVGMRKTRQMNISLERQFSARSVRIPSIGNTDVSSPAKLIEHITTILMKHQDLSNVDELLSLVEMCGKLFRIHEGLSMLDAMNSQLISAVIVLYKQLSSEIESSRYCSAHEYPLKIKAGNPPHAVYMSLVSFLTEVASTPCGLYALAQEDSVLQDLLTTLFQYSYVPWEHPAFRHVVSLITAVWQGASVLAEESYRILTRPLCNLWSEFEDPLALMSGSERKQIEATQHFINVIYTFIPNLQGIMALLSEPDSSSEGTLVDTDMAPRTLAELLTFDSTVEPWHYISLLTLRALTTNMDVCLYLNSTIKYQEKLLKLQSENMSESEIEESRMKSNSVNKCIIIDKCSLLRHQILIATYAVGGPSERILPAVVIDAEHLDGDGESNLFCSLPPPKLASATRKMRSTRLKGQTDIQRFLQDTKQGLHDASWLSHARRAYRASCSDDIKGSVLLDLLEQVAKLSSNSQYQLSAPLQESKYGVLSPEECLGVQVVIRYGVELHLLQESPQNEENLTQLLCLLKHRKCETFQGLDWFAATVFLLCGGNMERCQSCIGNISALPVTPFLWPAHASAKDNLQSLSQHSAMFGHILELLIKMELPLAFSALQLAGASWWLICRQWMAQCFWNVLDWSEICHWLAVSILNQPDFILYFCVSLLQHIQPKILQAASEGNLWEQIMCAPMEGFHVGDQLPVMEKLAKRYRTSVLHHLLTSLNSTT</sequence>
<evidence type="ECO:0000259" key="1">
    <source>
        <dbReference type="Pfam" id="PF14961"/>
    </source>
</evidence>
<name>A0A2J7RG44_9NEOP</name>
<dbReference type="SUPFAM" id="SSF47923">
    <property type="entry name" value="Ypt/Rab-GAP domain of gyp1p"/>
    <property type="match status" value="1"/>
</dbReference>
<evidence type="ECO:0008006" key="5">
    <source>
        <dbReference type="Google" id="ProtNLM"/>
    </source>
</evidence>
<evidence type="ECO:0000313" key="4">
    <source>
        <dbReference type="Proteomes" id="UP000235965"/>
    </source>
</evidence>
<gene>
    <name evidence="3" type="ORF">B7P43_G03500</name>
</gene>
<dbReference type="Pfam" id="PF14961">
    <property type="entry name" value="BROMI"/>
    <property type="match status" value="1"/>
</dbReference>